<proteinExistence type="predicted"/>
<sequence>MAANDDETLHPISGWFISPQDHNHITIRLDCNMPHQPPCDGILLTPGYVLTASQAMELANTLLASARFLAFQQQAVTHDSRLQ</sequence>
<protein>
    <submittedName>
        <fullName evidence="1">Uncharacterized protein</fullName>
    </submittedName>
</protein>
<name>A0ABU5WCS1_AERCA</name>
<keyword evidence="2" id="KW-1185">Reference proteome</keyword>
<comment type="caution">
    <text evidence="1">The sequence shown here is derived from an EMBL/GenBank/DDBJ whole genome shotgun (WGS) entry which is preliminary data.</text>
</comment>
<dbReference type="RefSeq" id="WP_069784424.1">
    <property type="nucleotide sequence ID" value="NZ_CAWMSG010000004.1"/>
</dbReference>
<organism evidence="1 2">
    <name type="scientific">Aeromonas caviae</name>
    <name type="common">Aeromonas punctata</name>
    <dbReference type="NCBI Taxonomy" id="648"/>
    <lineage>
        <taxon>Bacteria</taxon>
        <taxon>Pseudomonadati</taxon>
        <taxon>Pseudomonadota</taxon>
        <taxon>Gammaproteobacteria</taxon>
        <taxon>Aeromonadales</taxon>
        <taxon>Aeromonadaceae</taxon>
        <taxon>Aeromonas</taxon>
    </lineage>
</organism>
<dbReference type="Proteomes" id="UP001304847">
    <property type="component" value="Unassembled WGS sequence"/>
</dbReference>
<dbReference type="EMBL" id="JAYGOJ010000251">
    <property type="protein sequence ID" value="MEA9438674.1"/>
    <property type="molecule type" value="Genomic_DNA"/>
</dbReference>
<reference evidence="1 2" key="1">
    <citation type="submission" date="2023-12" db="EMBL/GenBank/DDBJ databases">
        <title>Characterization of antibiotic resistance in Aeromonas spp. in hospital effluent.</title>
        <authorList>
            <person name="Negoseki B.R.S."/>
            <person name="Krul D."/>
            <person name="Siqueira A.C."/>
            <person name="Almeida M."/>
            <person name="Mesa D."/>
            <person name="Conte D."/>
            <person name="Dalla-Costa L.M."/>
        </authorList>
    </citation>
    <scope>NUCLEOTIDE SEQUENCE [LARGE SCALE GENOMIC DNA]</scope>
    <source>
        <strain evidence="1 2">36v</strain>
    </source>
</reference>
<gene>
    <name evidence="1" type="ORF">VCX44_23485</name>
</gene>
<accession>A0ABU5WCS1</accession>
<evidence type="ECO:0000313" key="2">
    <source>
        <dbReference type="Proteomes" id="UP001304847"/>
    </source>
</evidence>
<evidence type="ECO:0000313" key="1">
    <source>
        <dbReference type="EMBL" id="MEA9438674.1"/>
    </source>
</evidence>